<name>A0A5M3Y2Q1_9ACTN</name>
<reference evidence="2 3" key="1">
    <citation type="submission" date="2019-10" db="EMBL/GenBank/DDBJ databases">
        <title>Whole genome shotgun sequence of Acrocarpospora pleiomorpha NBRC 16267.</title>
        <authorList>
            <person name="Ichikawa N."/>
            <person name="Kimura A."/>
            <person name="Kitahashi Y."/>
            <person name="Komaki H."/>
            <person name="Oguchi A."/>
        </authorList>
    </citation>
    <scope>NUCLEOTIDE SEQUENCE [LARGE SCALE GENOMIC DNA]</scope>
    <source>
        <strain evidence="2 3">NBRC 16267</strain>
    </source>
</reference>
<dbReference type="OrthoDB" id="138488at85012"/>
<dbReference type="RefSeq" id="WP_155350775.1">
    <property type="nucleotide sequence ID" value="NZ_BAAAHM010000024.1"/>
</dbReference>
<dbReference type="AlphaFoldDB" id="A0A5M3Y2Q1"/>
<feature type="region of interest" description="Disordered" evidence="1">
    <location>
        <begin position="67"/>
        <end position="88"/>
    </location>
</feature>
<evidence type="ECO:0000313" key="3">
    <source>
        <dbReference type="Proteomes" id="UP000377595"/>
    </source>
</evidence>
<dbReference type="EMBL" id="BLAF01000078">
    <property type="protein sequence ID" value="GES26031.1"/>
    <property type="molecule type" value="Genomic_DNA"/>
</dbReference>
<comment type="caution">
    <text evidence="2">The sequence shown here is derived from an EMBL/GenBank/DDBJ whole genome shotgun (WGS) entry which is preliminary data.</text>
</comment>
<dbReference type="Proteomes" id="UP000377595">
    <property type="component" value="Unassembled WGS sequence"/>
</dbReference>
<proteinExistence type="predicted"/>
<dbReference type="InterPro" id="IPR012338">
    <property type="entry name" value="Beta-lactam/transpept-like"/>
</dbReference>
<gene>
    <name evidence="2" type="ORF">Aple_089300</name>
</gene>
<dbReference type="Gene3D" id="3.40.710.10">
    <property type="entry name" value="DD-peptidase/beta-lactamase superfamily"/>
    <property type="match status" value="1"/>
</dbReference>
<evidence type="ECO:0000313" key="2">
    <source>
        <dbReference type="EMBL" id="GES26031.1"/>
    </source>
</evidence>
<keyword evidence="3" id="KW-1185">Reference proteome</keyword>
<sequence length="88" mass="9158">MAFAGTGQGFLVGEVVRRLTERSMGAFFAEEVAGPAPACHACGTCKRRRVLSHQAAGRFADIRRRAGLAGSGPRGPAARPFVCGPETA</sequence>
<evidence type="ECO:0000256" key="1">
    <source>
        <dbReference type="SAM" id="MobiDB-lite"/>
    </source>
</evidence>
<protein>
    <submittedName>
        <fullName evidence="2">Uncharacterized protein</fullName>
    </submittedName>
</protein>
<organism evidence="2 3">
    <name type="scientific">Acrocarpospora pleiomorpha</name>
    <dbReference type="NCBI Taxonomy" id="90975"/>
    <lineage>
        <taxon>Bacteria</taxon>
        <taxon>Bacillati</taxon>
        <taxon>Actinomycetota</taxon>
        <taxon>Actinomycetes</taxon>
        <taxon>Streptosporangiales</taxon>
        <taxon>Streptosporangiaceae</taxon>
        <taxon>Acrocarpospora</taxon>
    </lineage>
</organism>
<accession>A0A5M3Y2Q1</accession>